<feature type="transmembrane region" description="Helical" evidence="1">
    <location>
        <begin position="197"/>
        <end position="215"/>
    </location>
</feature>
<evidence type="ECO:0000313" key="3">
    <source>
        <dbReference type="Proteomes" id="UP000381093"/>
    </source>
</evidence>
<keyword evidence="1" id="KW-1133">Transmembrane helix</keyword>
<proteinExistence type="predicted"/>
<protein>
    <submittedName>
        <fullName evidence="2">Uncharacterized protein</fullName>
    </submittedName>
</protein>
<organism evidence="2 3">
    <name type="scientific">Pseudomonas fluorescens</name>
    <dbReference type="NCBI Taxonomy" id="294"/>
    <lineage>
        <taxon>Bacteria</taxon>
        <taxon>Pseudomonadati</taxon>
        <taxon>Pseudomonadota</taxon>
        <taxon>Gammaproteobacteria</taxon>
        <taxon>Pseudomonadales</taxon>
        <taxon>Pseudomonadaceae</taxon>
        <taxon>Pseudomonas</taxon>
    </lineage>
</organism>
<name>A0A5E7A2F2_PSEFL</name>
<reference evidence="2 3" key="1">
    <citation type="submission" date="2019-09" db="EMBL/GenBank/DDBJ databases">
        <authorList>
            <person name="Chandra G."/>
            <person name="Truman W A."/>
        </authorList>
    </citation>
    <scope>NUCLEOTIDE SEQUENCE [LARGE SCALE GENOMIC DNA]</scope>
    <source>
        <strain evidence="2">PS710</strain>
    </source>
</reference>
<evidence type="ECO:0000313" key="2">
    <source>
        <dbReference type="EMBL" id="VVN72926.1"/>
    </source>
</evidence>
<feature type="transmembrane region" description="Helical" evidence="1">
    <location>
        <begin position="47"/>
        <end position="66"/>
    </location>
</feature>
<dbReference type="EMBL" id="CABVHW010000001">
    <property type="protein sequence ID" value="VVN72926.1"/>
    <property type="molecule type" value="Genomic_DNA"/>
</dbReference>
<accession>A0A5E7A2F2</accession>
<evidence type="ECO:0000256" key="1">
    <source>
        <dbReference type="SAM" id="Phobius"/>
    </source>
</evidence>
<dbReference type="AlphaFoldDB" id="A0A5E7A2F2"/>
<keyword evidence="1" id="KW-0812">Transmembrane</keyword>
<keyword evidence="1" id="KW-0472">Membrane</keyword>
<feature type="transmembrane region" description="Helical" evidence="1">
    <location>
        <begin position="169"/>
        <end position="185"/>
    </location>
</feature>
<sequence>MEKLVELLLGKVWPTLSATAKDVQVLFQSNTSFLGLMKTRSDICARAWLFGVVVAIGLVVLGLPALRSAGVKPSVELVGVMTLMNWFLIAIYGVCFGIAARLLRTSRPMMVSVNTFFFLSAWLVVLKLFEMPALGARFTAIAQSCTVDGYEAAVHAAIRGNQMAYNSDWFVVAGYMGFAYLIARMQTTLHDFGWMRAMVATTLGMMFLGVVAGYVQGPIISQLICSYGRDL</sequence>
<gene>
    <name evidence="2" type="ORF">PS710_00553</name>
</gene>
<dbReference type="Proteomes" id="UP000381093">
    <property type="component" value="Unassembled WGS sequence"/>
</dbReference>
<dbReference type="RefSeq" id="WP_224794217.1">
    <property type="nucleotide sequence ID" value="NZ_CABVHW010000001.1"/>
</dbReference>
<feature type="transmembrane region" description="Helical" evidence="1">
    <location>
        <begin position="78"/>
        <end position="99"/>
    </location>
</feature>